<evidence type="ECO:0000313" key="1">
    <source>
        <dbReference type="EMBL" id="OGK16888.1"/>
    </source>
</evidence>
<gene>
    <name evidence="1" type="ORF">A2690_03430</name>
</gene>
<accession>A0A1F7GDC5</accession>
<protein>
    <submittedName>
        <fullName evidence="1">Uncharacterized protein</fullName>
    </submittedName>
</protein>
<dbReference type="Proteomes" id="UP000178372">
    <property type="component" value="Unassembled WGS sequence"/>
</dbReference>
<dbReference type="EMBL" id="MFZF01000009">
    <property type="protein sequence ID" value="OGK16888.1"/>
    <property type="molecule type" value="Genomic_DNA"/>
</dbReference>
<proteinExistence type="predicted"/>
<comment type="caution">
    <text evidence="1">The sequence shown here is derived from an EMBL/GenBank/DDBJ whole genome shotgun (WGS) entry which is preliminary data.</text>
</comment>
<sequence length="96" mass="11106">MGERGHERTGHTVLADPEEESKIIPYSPTESAMRRAKLECCPFYPFVNLLIIKVEEMLLCLVSQTSSIPNCEVLVFFCRKELSTWEAVKRRWGLIF</sequence>
<reference evidence="1 2" key="1">
    <citation type="journal article" date="2016" name="Nat. Commun.">
        <title>Thousands of microbial genomes shed light on interconnected biogeochemical processes in an aquifer system.</title>
        <authorList>
            <person name="Anantharaman K."/>
            <person name="Brown C.T."/>
            <person name="Hug L.A."/>
            <person name="Sharon I."/>
            <person name="Castelle C.J."/>
            <person name="Probst A.J."/>
            <person name="Thomas B.C."/>
            <person name="Singh A."/>
            <person name="Wilkins M.J."/>
            <person name="Karaoz U."/>
            <person name="Brodie E.L."/>
            <person name="Williams K.H."/>
            <person name="Hubbard S.S."/>
            <person name="Banfield J.F."/>
        </authorList>
    </citation>
    <scope>NUCLEOTIDE SEQUENCE [LARGE SCALE GENOMIC DNA]</scope>
</reference>
<dbReference type="AlphaFoldDB" id="A0A1F7GDC5"/>
<evidence type="ECO:0000313" key="2">
    <source>
        <dbReference type="Proteomes" id="UP000178372"/>
    </source>
</evidence>
<organism evidence="1 2">
    <name type="scientific">Candidatus Roizmanbacteria bacterium RIFCSPHIGHO2_01_FULL_39_12b</name>
    <dbReference type="NCBI Taxonomy" id="1802030"/>
    <lineage>
        <taxon>Bacteria</taxon>
        <taxon>Candidatus Roizmaniibacteriota</taxon>
    </lineage>
</organism>
<name>A0A1F7GDC5_9BACT</name>